<proteinExistence type="inferred from homology"/>
<keyword evidence="11" id="KW-0539">Nucleus</keyword>
<name>A0A8H3FCX6_9LECA</name>
<dbReference type="GO" id="GO:0000407">
    <property type="term" value="C:phagophore assembly site"/>
    <property type="evidence" value="ECO:0007669"/>
    <property type="project" value="UniProtKB-SubCell"/>
</dbReference>
<dbReference type="OrthoDB" id="2960936at2759"/>
<comment type="catalytic activity">
    <reaction evidence="10">
        <text>[protein]-C-terminal L-amino acid-glycyl-phosphatidylethanolamide + H2O = [protein]-C-terminal L-amino acid-glycine + a 1,2-diacyl-sn-glycero-3-phosphoethanolamine</text>
        <dbReference type="Rhea" id="RHEA:67548"/>
        <dbReference type="Rhea" id="RHEA-COMP:17323"/>
        <dbReference type="Rhea" id="RHEA-COMP:17324"/>
        <dbReference type="ChEBI" id="CHEBI:15377"/>
        <dbReference type="ChEBI" id="CHEBI:64612"/>
        <dbReference type="ChEBI" id="CHEBI:172940"/>
        <dbReference type="ChEBI" id="CHEBI:172941"/>
    </reaction>
    <physiologicalReaction direction="left-to-right" evidence="10">
        <dbReference type="Rhea" id="RHEA:67549"/>
    </physiologicalReaction>
</comment>
<comment type="caution">
    <text evidence="14">The sequence shown here is derived from an EMBL/GenBank/DDBJ whole genome shotgun (WGS) entry which is preliminary data.</text>
</comment>
<dbReference type="EMBL" id="CAJPDS010000025">
    <property type="protein sequence ID" value="CAF9920357.1"/>
    <property type="molecule type" value="Genomic_DNA"/>
</dbReference>
<dbReference type="GO" id="GO:0016485">
    <property type="term" value="P:protein processing"/>
    <property type="evidence" value="ECO:0007669"/>
    <property type="project" value="TreeGrafter"/>
</dbReference>
<accession>A0A8H3FCX6</accession>
<dbReference type="InterPro" id="IPR005078">
    <property type="entry name" value="Peptidase_C54"/>
</dbReference>
<keyword evidence="7" id="KW-0788">Thiol protease</keyword>
<evidence type="ECO:0000256" key="9">
    <source>
        <dbReference type="ARBA" id="ARBA00023006"/>
    </source>
</evidence>
<dbReference type="InterPro" id="IPR046792">
    <property type="entry name" value="Peptidase_C54_cat"/>
</dbReference>
<feature type="region of interest" description="Disordered" evidence="12">
    <location>
        <begin position="406"/>
        <end position="444"/>
    </location>
</feature>
<keyword evidence="15" id="KW-1185">Reference proteome</keyword>
<evidence type="ECO:0000313" key="14">
    <source>
        <dbReference type="EMBL" id="CAF9920357.1"/>
    </source>
</evidence>
<evidence type="ECO:0000256" key="8">
    <source>
        <dbReference type="ARBA" id="ARBA00022927"/>
    </source>
</evidence>
<keyword evidence="3" id="KW-0813">Transport</keyword>
<keyword evidence="6 11" id="KW-0378">Hydrolase</keyword>
<evidence type="ECO:0000256" key="4">
    <source>
        <dbReference type="ARBA" id="ARBA00022490"/>
    </source>
</evidence>
<dbReference type="PANTHER" id="PTHR22624:SF49">
    <property type="entry name" value="CYSTEINE PROTEASE"/>
    <property type="match status" value="1"/>
</dbReference>
<evidence type="ECO:0000256" key="5">
    <source>
        <dbReference type="ARBA" id="ARBA00022670"/>
    </source>
</evidence>
<dbReference type="GO" id="GO:0005634">
    <property type="term" value="C:nucleus"/>
    <property type="evidence" value="ECO:0007669"/>
    <property type="project" value="UniProtKB-SubCell"/>
</dbReference>
<organism evidence="14 15">
    <name type="scientific">Heterodermia speciosa</name>
    <dbReference type="NCBI Taxonomy" id="116794"/>
    <lineage>
        <taxon>Eukaryota</taxon>
        <taxon>Fungi</taxon>
        <taxon>Dikarya</taxon>
        <taxon>Ascomycota</taxon>
        <taxon>Pezizomycotina</taxon>
        <taxon>Lecanoromycetes</taxon>
        <taxon>OSLEUM clade</taxon>
        <taxon>Lecanoromycetidae</taxon>
        <taxon>Caliciales</taxon>
        <taxon>Physciaceae</taxon>
        <taxon>Heterodermia</taxon>
    </lineage>
</organism>
<dbReference type="Proteomes" id="UP000664521">
    <property type="component" value="Unassembled WGS sequence"/>
</dbReference>
<feature type="domain" description="Peptidase C54 catalytic" evidence="13">
    <location>
        <begin position="105"/>
        <end position="391"/>
    </location>
</feature>
<dbReference type="GO" id="GO:0000423">
    <property type="term" value="P:mitophagy"/>
    <property type="evidence" value="ECO:0007669"/>
    <property type="project" value="TreeGrafter"/>
</dbReference>
<dbReference type="GO" id="GO:0035973">
    <property type="term" value="P:aggrephagy"/>
    <property type="evidence" value="ECO:0007669"/>
    <property type="project" value="TreeGrafter"/>
</dbReference>
<comment type="subcellular location">
    <subcellularLocation>
        <location evidence="11">Nucleus</location>
    </subcellularLocation>
    <subcellularLocation>
        <location evidence="11">Cytoplasm</location>
    </subcellularLocation>
    <subcellularLocation>
        <location evidence="1">Preautophagosomal structure</location>
    </subcellularLocation>
</comment>
<dbReference type="GO" id="GO:0000045">
    <property type="term" value="P:autophagosome assembly"/>
    <property type="evidence" value="ECO:0007669"/>
    <property type="project" value="TreeGrafter"/>
</dbReference>
<evidence type="ECO:0000256" key="6">
    <source>
        <dbReference type="ARBA" id="ARBA00022801"/>
    </source>
</evidence>
<evidence type="ECO:0000256" key="12">
    <source>
        <dbReference type="SAM" id="MobiDB-lite"/>
    </source>
</evidence>
<dbReference type="EC" id="3.4.22.-" evidence="11"/>
<dbReference type="InterPro" id="IPR038765">
    <property type="entry name" value="Papain-like_cys_pep_sf"/>
</dbReference>
<comment type="similarity">
    <text evidence="2 11">Belongs to the peptidase C54 family.</text>
</comment>
<evidence type="ECO:0000259" key="13">
    <source>
        <dbReference type="Pfam" id="PF03416"/>
    </source>
</evidence>
<evidence type="ECO:0000256" key="1">
    <source>
        <dbReference type="ARBA" id="ARBA00004329"/>
    </source>
</evidence>
<dbReference type="GO" id="GO:0015031">
    <property type="term" value="P:protein transport"/>
    <property type="evidence" value="ECO:0007669"/>
    <property type="project" value="UniProtKB-KW"/>
</dbReference>
<keyword evidence="8" id="KW-0653">Protein transport</keyword>
<evidence type="ECO:0000256" key="3">
    <source>
        <dbReference type="ARBA" id="ARBA00022448"/>
    </source>
</evidence>
<evidence type="ECO:0000256" key="7">
    <source>
        <dbReference type="ARBA" id="ARBA00022807"/>
    </source>
</evidence>
<sequence>MSNVDFGRYKKLVKYFWDPEPKNDDTPQTSIWCLGREYKPIKSFEEETSTLWTKEAEEETMTIQKGQEPYITPRNSMNASVNGGREGFPGVGAWNGNDADGGWPKEFLDDFESRLWLTYRSNFPAIPKSTDPKASASMSLSVRLRSQLDQAGFTSDTGWGCMIRSGQSVLLNTLVILHLGRDWRRGSRQEDERRLLALFADDPKAPFSIHRFVEHGALACGKHPGEWFGPSATARALSEQHSETGLRVYVNGDGADVYEDIYRRIAMAQDGTFSATLILVGIRLGIDRVTPAYWDSLKAALRLPQSMGIAGGRPSSSHYFVGVQGDSFFYMDPHQTRTALPLYSNINEYTKEELDSCHTRRLRRLSIDEMDPSMLLAFLVKDEADWRHWRDSIGKVSGKPIVHVADTEPSVQGQGADRSSAVDDVEFLDDEDEGDGEVIERPSS</sequence>
<dbReference type="GO" id="GO:0034727">
    <property type="term" value="P:piecemeal microautophagy of the nucleus"/>
    <property type="evidence" value="ECO:0007669"/>
    <property type="project" value="TreeGrafter"/>
</dbReference>
<dbReference type="PANTHER" id="PTHR22624">
    <property type="entry name" value="CYSTEINE PROTEASE ATG4"/>
    <property type="match status" value="1"/>
</dbReference>
<dbReference type="AlphaFoldDB" id="A0A8H3FCX6"/>
<evidence type="ECO:0000256" key="10">
    <source>
        <dbReference type="ARBA" id="ARBA00029362"/>
    </source>
</evidence>
<dbReference type="SUPFAM" id="SSF54001">
    <property type="entry name" value="Cysteine proteinases"/>
    <property type="match status" value="1"/>
</dbReference>
<evidence type="ECO:0000256" key="11">
    <source>
        <dbReference type="RuleBase" id="RU363115"/>
    </source>
</evidence>
<dbReference type="GO" id="GO:0004197">
    <property type="term" value="F:cysteine-type endopeptidase activity"/>
    <property type="evidence" value="ECO:0007669"/>
    <property type="project" value="TreeGrafter"/>
</dbReference>
<evidence type="ECO:0000256" key="2">
    <source>
        <dbReference type="ARBA" id="ARBA00010958"/>
    </source>
</evidence>
<keyword evidence="9" id="KW-0072">Autophagy</keyword>
<keyword evidence="5 11" id="KW-0645">Protease</keyword>
<evidence type="ECO:0000313" key="15">
    <source>
        <dbReference type="Proteomes" id="UP000664521"/>
    </source>
</evidence>
<reference evidence="14" key="1">
    <citation type="submission" date="2021-03" db="EMBL/GenBank/DDBJ databases">
        <authorList>
            <person name="Tagirdzhanova G."/>
        </authorList>
    </citation>
    <scope>NUCLEOTIDE SEQUENCE</scope>
</reference>
<feature type="compositionally biased region" description="Acidic residues" evidence="12">
    <location>
        <begin position="423"/>
        <end position="437"/>
    </location>
</feature>
<dbReference type="Pfam" id="PF03416">
    <property type="entry name" value="Peptidase_C54"/>
    <property type="match status" value="1"/>
</dbReference>
<comment type="function">
    <text evidence="11">Required for selective autophagic degradation of the nucleus (nucleophagy) as well as for mitophagy which contributes to regulate mitochondrial quantity and quality by eliminating the mitochondria to a basal level to fulfill cellular energy requirements and preventing excess ROS production.</text>
</comment>
<protein>
    <recommendedName>
        <fullName evidence="11">Cysteine protease</fullName>
        <ecNumber evidence="11">3.4.22.-</ecNumber>
    </recommendedName>
</protein>
<gene>
    <name evidence="14" type="primary">ATG4</name>
    <name evidence="14" type="ORF">HETSPECPRED_004248</name>
</gene>
<keyword evidence="4 11" id="KW-0963">Cytoplasm</keyword>
<dbReference type="GO" id="GO:0019786">
    <property type="term" value="F:protein-phosphatidylethanolamide deconjugating activity"/>
    <property type="evidence" value="ECO:0007669"/>
    <property type="project" value="InterPro"/>
</dbReference>